<evidence type="ECO:0000313" key="2">
    <source>
        <dbReference type="EMBL" id="HAS8540917.1"/>
    </source>
</evidence>
<accession>A0A8H9N160</accession>
<gene>
    <name evidence="2" type="ORF">I7730_14095</name>
</gene>
<evidence type="ECO:0000259" key="1">
    <source>
        <dbReference type="Pfam" id="PF01272"/>
    </source>
</evidence>
<dbReference type="AlphaFoldDB" id="A0A8H9N160"/>
<dbReference type="InterPro" id="IPR001437">
    <property type="entry name" value="Tscrpt_elong_fac_GreA/B_C"/>
</dbReference>
<feature type="domain" description="Transcription elongation factor GreA/GreB C-terminal" evidence="1">
    <location>
        <begin position="91"/>
        <end position="163"/>
    </location>
</feature>
<sequence>MNNNPHISSMGYKRLSDELIAKKKQYEDLIVEIREAVERDGSNLTENNGAQLLIQQQTNLEESIKDLDAFLTTCFKNNSIIDIDSIPENIDVVRFGTTVKIYDIESELEKTYTILGDRESDMKNNIISYVTPVGSALIGSRVGDEVELLTPKGDIVVKVLEISRMK</sequence>
<reference evidence="2" key="2">
    <citation type="submission" date="2019-01" db="EMBL/GenBank/DDBJ databases">
        <authorList>
            <consortium name="NCBI Pathogen Detection Project"/>
        </authorList>
    </citation>
    <scope>NUCLEOTIDE SEQUENCE</scope>
    <source>
        <strain evidence="2">BCW_3452</strain>
    </source>
</reference>
<protein>
    <recommendedName>
        <fullName evidence="1">Transcription elongation factor GreA/GreB C-terminal domain-containing protein</fullName>
    </recommendedName>
</protein>
<dbReference type="Gene3D" id="3.10.50.30">
    <property type="entry name" value="Transcription elongation factor, GreA/GreB, C-terminal domain"/>
    <property type="match status" value="1"/>
</dbReference>
<dbReference type="InterPro" id="IPR036805">
    <property type="entry name" value="Tscrpt_elong_fac_GreA/B_N_sf"/>
</dbReference>
<dbReference type="Proteomes" id="UP000863257">
    <property type="component" value="Unassembled WGS sequence"/>
</dbReference>
<dbReference type="Pfam" id="PF01272">
    <property type="entry name" value="GreA_GreB"/>
    <property type="match status" value="1"/>
</dbReference>
<comment type="caution">
    <text evidence="2">The sequence shown here is derived from an EMBL/GenBank/DDBJ whole genome shotgun (WGS) entry which is preliminary data.</text>
</comment>
<dbReference type="SUPFAM" id="SSF54534">
    <property type="entry name" value="FKBP-like"/>
    <property type="match status" value="1"/>
</dbReference>
<dbReference type="PANTHER" id="PTHR30437">
    <property type="entry name" value="TRANSCRIPTION ELONGATION FACTOR GREA"/>
    <property type="match status" value="1"/>
</dbReference>
<dbReference type="FunFam" id="3.10.50.30:FF:000001">
    <property type="entry name" value="Transcription elongation factor GreA"/>
    <property type="match status" value="1"/>
</dbReference>
<dbReference type="PIRSF" id="PIRSF006092">
    <property type="entry name" value="GreA_GreB"/>
    <property type="match status" value="1"/>
</dbReference>
<proteinExistence type="predicted"/>
<dbReference type="GO" id="GO:0032784">
    <property type="term" value="P:regulation of DNA-templated transcription elongation"/>
    <property type="evidence" value="ECO:0007669"/>
    <property type="project" value="InterPro"/>
</dbReference>
<reference evidence="2" key="1">
    <citation type="journal article" date="2018" name="Genome Biol.">
        <title>SKESA: strategic k-mer extension for scrupulous assemblies.</title>
        <authorList>
            <person name="Souvorov A."/>
            <person name="Agarwala R."/>
            <person name="Lipman D.J."/>
        </authorList>
    </citation>
    <scope>NUCLEOTIDE SEQUENCE</scope>
    <source>
        <strain evidence="2">BCW_3452</strain>
    </source>
</reference>
<dbReference type="GO" id="GO:0003677">
    <property type="term" value="F:DNA binding"/>
    <property type="evidence" value="ECO:0007669"/>
    <property type="project" value="InterPro"/>
</dbReference>
<dbReference type="PANTHER" id="PTHR30437:SF4">
    <property type="entry name" value="TRANSCRIPTION ELONGATION FACTOR GREA"/>
    <property type="match status" value="1"/>
</dbReference>
<organism evidence="2">
    <name type="scientific">Vibrio vulnificus</name>
    <dbReference type="NCBI Taxonomy" id="672"/>
    <lineage>
        <taxon>Bacteria</taxon>
        <taxon>Pseudomonadati</taxon>
        <taxon>Pseudomonadota</taxon>
        <taxon>Gammaproteobacteria</taxon>
        <taxon>Vibrionales</taxon>
        <taxon>Vibrionaceae</taxon>
        <taxon>Vibrio</taxon>
    </lineage>
</organism>
<dbReference type="GO" id="GO:0070063">
    <property type="term" value="F:RNA polymerase binding"/>
    <property type="evidence" value="ECO:0007669"/>
    <property type="project" value="InterPro"/>
</dbReference>
<dbReference type="GO" id="GO:0006354">
    <property type="term" value="P:DNA-templated transcription elongation"/>
    <property type="evidence" value="ECO:0007669"/>
    <property type="project" value="TreeGrafter"/>
</dbReference>
<dbReference type="EMBL" id="DACRBY010000017">
    <property type="protein sequence ID" value="HAS8540917.1"/>
    <property type="molecule type" value="Genomic_DNA"/>
</dbReference>
<dbReference type="InterPro" id="IPR023459">
    <property type="entry name" value="Tscrpt_elong_fac_GreA/B_fam"/>
</dbReference>
<dbReference type="InterPro" id="IPR036953">
    <property type="entry name" value="GreA/GreB_C_sf"/>
</dbReference>
<name>A0A8H9N160_VIBVL</name>
<dbReference type="Gene3D" id="1.10.287.180">
    <property type="entry name" value="Transcription elongation factor, GreA/GreB, N-terminal domain"/>
    <property type="match status" value="1"/>
</dbReference>